<proteinExistence type="evidence at protein level"/>
<dbReference type="GO" id="GO:0016887">
    <property type="term" value="F:ATP hydrolysis activity"/>
    <property type="evidence" value="ECO:0007669"/>
    <property type="project" value="InterPro"/>
</dbReference>
<evidence type="ECO:0000313" key="6">
    <source>
        <dbReference type="EMBL" id="EEC08086.1"/>
    </source>
</evidence>
<dbReference type="PANTHER" id="PTHR24221">
    <property type="entry name" value="ATP-BINDING CASSETTE SUB-FAMILY B"/>
    <property type="match status" value="1"/>
</dbReference>
<dbReference type="AlphaFoldDB" id="B7PNB4"/>
<dbReference type="EMBL" id="DS751941">
    <property type="protein sequence ID" value="EEC08086.1"/>
    <property type="molecule type" value="Genomic_DNA"/>
</dbReference>
<keyword evidence="9" id="KW-1267">Proteomics identification</keyword>
<keyword evidence="6" id="KW-0378">Hydrolase</keyword>
<dbReference type="SUPFAM" id="SSF52540">
    <property type="entry name" value="P-loop containing nucleoside triphosphate hydrolases"/>
    <property type="match status" value="1"/>
</dbReference>
<dbReference type="VEuPathDB" id="VectorBase:ISCW006081"/>
<feature type="domain" description="ABC transporter" evidence="5">
    <location>
        <begin position="30"/>
        <end position="96"/>
    </location>
</feature>
<feature type="non-terminal residue" evidence="6">
    <location>
        <position position="1"/>
    </location>
</feature>
<comment type="catalytic activity">
    <reaction evidence="4">
        <text>(glutathione)4[2Fe(III)-2S] cluster(in) + ATP + H2O = (glutathione)4[2Fe(III)-2S] cluster(out) + ADP + phosphate + H(+)</text>
        <dbReference type="Rhea" id="RHEA:67028"/>
        <dbReference type="ChEBI" id="CHEBI:15377"/>
        <dbReference type="ChEBI" id="CHEBI:15378"/>
        <dbReference type="ChEBI" id="CHEBI:30616"/>
        <dbReference type="ChEBI" id="CHEBI:43474"/>
        <dbReference type="ChEBI" id="CHEBI:167627"/>
        <dbReference type="ChEBI" id="CHEBI:456216"/>
    </reaction>
    <physiologicalReaction direction="left-to-right" evidence="4">
        <dbReference type="Rhea" id="RHEA:67029"/>
    </physiologicalReaction>
</comment>
<dbReference type="EMBL" id="ABJB010549315">
    <property type="status" value="NOT_ANNOTATED_CDS"/>
    <property type="molecule type" value="Genomic_DNA"/>
</dbReference>
<dbReference type="STRING" id="6945.B7PNB4"/>
<name>B7PNB4_IXOSC</name>
<evidence type="ECO:0000256" key="1">
    <source>
        <dbReference type="ARBA" id="ARBA00022448"/>
    </source>
</evidence>
<dbReference type="Pfam" id="PF00005">
    <property type="entry name" value="ABC_tran"/>
    <property type="match status" value="1"/>
</dbReference>
<organism>
    <name type="scientific">Ixodes scapularis</name>
    <name type="common">Black-legged tick</name>
    <name type="synonym">Deer tick</name>
    <dbReference type="NCBI Taxonomy" id="6945"/>
    <lineage>
        <taxon>Eukaryota</taxon>
        <taxon>Metazoa</taxon>
        <taxon>Ecdysozoa</taxon>
        <taxon>Arthropoda</taxon>
        <taxon>Chelicerata</taxon>
        <taxon>Arachnida</taxon>
        <taxon>Acari</taxon>
        <taxon>Parasitiformes</taxon>
        <taxon>Ixodida</taxon>
        <taxon>Ixodoidea</taxon>
        <taxon>Ixodidae</taxon>
        <taxon>Ixodinae</taxon>
        <taxon>Ixodes</taxon>
    </lineage>
</organism>
<keyword evidence="8" id="KW-1185">Reference proteome</keyword>
<evidence type="ECO:0000313" key="8">
    <source>
        <dbReference type="Proteomes" id="UP000001555"/>
    </source>
</evidence>
<dbReference type="EnsemblMetazoa" id="ISCW006081-RA">
    <property type="protein sequence ID" value="ISCW006081-PA"/>
    <property type="gene ID" value="ISCW006081"/>
</dbReference>
<dbReference type="GO" id="GO:0005524">
    <property type="term" value="F:ATP binding"/>
    <property type="evidence" value="ECO:0007669"/>
    <property type="project" value="InterPro"/>
</dbReference>
<dbReference type="InterPro" id="IPR027417">
    <property type="entry name" value="P-loop_NTPase"/>
</dbReference>
<evidence type="ECO:0000256" key="2">
    <source>
        <dbReference type="ARBA" id="ARBA00041016"/>
    </source>
</evidence>
<evidence type="ECO:0007829" key="9">
    <source>
        <dbReference type="PeptideAtlas" id="B7PNB4"/>
    </source>
</evidence>
<evidence type="ECO:0000259" key="5">
    <source>
        <dbReference type="Pfam" id="PF00005"/>
    </source>
</evidence>
<dbReference type="VEuPathDB" id="VectorBase:ISCI006081"/>
<dbReference type="EMBL" id="ABJB010752069">
    <property type="status" value="NOT_ANNOTATED_CDS"/>
    <property type="molecule type" value="Genomic_DNA"/>
</dbReference>
<dbReference type="HOGENOM" id="CLU_181181_0_0_1"/>
<evidence type="ECO:0000256" key="3">
    <source>
        <dbReference type="ARBA" id="ARBA00042945"/>
    </source>
</evidence>
<dbReference type="PANTHER" id="PTHR24221:SF402">
    <property type="entry name" value="IRON-SULFUR CLUSTERS TRANSPORTER ABCB7, MITOCHONDRIAL"/>
    <property type="match status" value="1"/>
</dbReference>
<dbReference type="Gene3D" id="3.40.50.300">
    <property type="entry name" value="P-loop containing nucleotide triphosphate hydrolases"/>
    <property type="match status" value="1"/>
</dbReference>
<dbReference type="InterPro" id="IPR003439">
    <property type="entry name" value="ABC_transporter-like_ATP-bd"/>
</dbReference>
<sequence length="100" mass="10780">EAPRLSVDSSNATVAFEDVSFGYVNGQPILKNLSFLIPAGKKVALVGGSGTGKSTVIRLLYRFYDPDKGRILINGQDIRDVNLDSLRKVIAVVPQVMCDA</sequence>
<dbReference type="PaxDb" id="6945-B7PNB4"/>
<dbReference type="InterPro" id="IPR039421">
    <property type="entry name" value="Type_1_exporter"/>
</dbReference>
<keyword evidence="1" id="KW-0813">Transport</keyword>
<reference evidence="7" key="2">
    <citation type="submission" date="2020-05" db="UniProtKB">
        <authorList>
            <consortium name="EnsemblMetazoa"/>
        </authorList>
    </citation>
    <scope>IDENTIFICATION</scope>
    <source>
        <strain evidence="7">wikel</strain>
    </source>
</reference>
<evidence type="ECO:0000313" key="7">
    <source>
        <dbReference type="EnsemblMetazoa" id="ISCW006081-PA"/>
    </source>
</evidence>
<evidence type="ECO:0000256" key="4">
    <source>
        <dbReference type="ARBA" id="ARBA00048046"/>
    </source>
</evidence>
<gene>
    <name evidence="6" type="ORF">IscW_ISCW006081</name>
</gene>
<reference evidence="6 8" key="1">
    <citation type="submission" date="2008-03" db="EMBL/GenBank/DDBJ databases">
        <title>Annotation of Ixodes scapularis.</title>
        <authorList>
            <consortium name="Ixodes scapularis Genome Project Consortium"/>
            <person name="Caler E."/>
            <person name="Hannick L.I."/>
            <person name="Bidwell S."/>
            <person name="Joardar V."/>
            <person name="Thiagarajan M."/>
            <person name="Amedeo P."/>
            <person name="Galinsky K.J."/>
            <person name="Schobel S."/>
            <person name="Inman J."/>
            <person name="Hostetler J."/>
            <person name="Miller J."/>
            <person name="Hammond M."/>
            <person name="Megy K."/>
            <person name="Lawson D."/>
            <person name="Kodira C."/>
            <person name="Sutton G."/>
            <person name="Meyer J."/>
            <person name="Hill C.A."/>
            <person name="Birren B."/>
            <person name="Nene V."/>
            <person name="Collins F."/>
            <person name="Alarcon-Chaidez F."/>
            <person name="Wikel S."/>
            <person name="Strausberg R."/>
        </authorList>
    </citation>
    <scope>NUCLEOTIDE SEQUENCE [LARGE SCALE GENOMIC DNA]</scope>
    <source>
        <strain evidence="8">Wikel</strain>
        <strain evidence="6">Wikel colony</strain>
    </source>
</reference>
<accession>B7PNB4</accession>
<dbReference type="Proteomes" id="UP000001555">
    <property type="component" value="Unassembled WGS sequence"/>
</dbReference>
<protein>
    <recommendedName>
        <fullName evidence="2">Iron-sulfur clusters transporter ABCB7, mitochondrial</fullName>
    </recommendedName>
    <alternativeName>
        <fullName evidence="3">ATP-binding cassette sub-family B member 7, mitochondrial</fullName>
    </alternativeName>
</protein>